<name>A0ABM8ILA3_9FIRM</name>
<dbReference type="Proteomes" id="UP001432099">
    <property type="component" value="Chromosome"/>
</dbReference>
<dbReference type="PANTHER" id="PTHR10000">
    <property type="entry name" value="PHOSPHOSERINE PHOSPHATASE"/>
    <property type="match status" value="1"/>
</dbReference>
<dbReference type="SUPFAM" id="SSF56784">
    <property type="entry name" value="HAD-like"/>
    <property type="match status" value="1"/>
</dbReference>
<sequence>MKAIFFDIDGTLIDTLNGVTQISSRVKRAIRQLQDEGNFVFIATGRPYSFLDEEIRNFGFDGYVLVNGAQVIVRDQVVYNQAMDKRFVKMFADILDDKGIQYVLVGERNSYLDKKSQEFYEFYESIHIPRSYFESEYRLEDLEIYKFEIFGKTSEVIEECKEWLKNYEEYGFFHSIHPSHLEVYYKENHKATGILKALEYLNLPIEESYAFGDGENDIEMLATVGCGIAMGNAAENVKRHAKQVTDSVSQDGVARGIGKYILCQKNDEYL</sequence>
<dbReference type="PANTHER" id="PTHR10000:SF25">
    <property type="entry name" value="PHOSPHATASE YKRA-RELATED"/>
    <property type="match status" value="1"/>
</dbReference>
<dbReference type="SFLD" id="SFLDG01140">
    <property type="entry name" value="C2.B:_Phosphomannomutase_and_P"/>
    <property type="match status" value="1"/>
</dbReference>
<dbReference type="Gene3D" id="3.40.50.1000">
    <property type="entry name" value="HAD superfamily/HAD-like"/>
    <property type="match status" value="1"/>
</dbReference>
<keyword evidence="2" id="KW-1185">Reference proteome</keyword>
<dbReference type="SFLD" id="SFLDS00003">
    <property type="entry name" value="Haloacid_Dehalogenase"/>
    <property type="match status" value="1"/>
</dbReference>
<dbReference type="Gene3D" id="3.30.1240.10">
    <property type="match status" value="1"/>
</dbReference>
<dbReference type="NCBIfam" id="TIGR00099">
    <property type="entry name" value="Cof-subfamily"/>
    <property type="match status" value="1"/>
</dbReference>
<reference evidence="1" key="1">
    <citation type="journal article" date="2024" name="Int. J. Syst. Evol. Microbiol.">
        <title>Turicibacter faecis sp. nov., isolated from faeces of heart failure mouse model.</title>
        <authorList>
            <person name="Imamura Y."/>
            <person name="Motooka D."/>
            <person name="Nakajima Y."/>
            <person name="Ito S."/>
            <person name="Kitakaze M."/>
            <person name="Iida T."/>
            <person name="Nakamura S."/>
        </authorList>
    </citation>
    <scope>NUCLEOTIDE SEQUENCE</scope>
    <source>
        <strain evidence="1">TC023</strain>
    </source>
</reference>
<dbReference type="InterPro" id="IPR000150">
    <property type="entry name" value="Cof"/>
</dbReference>
<dbReference type="EMBL" id="AP028127">
    <property type="protein sequence ID" value="BEH92052.1"/>
    <property type="molecule type" value="Genomic_DNA"/>
</dbReference>
<organism evidence="1 2">
    <name type="scientific">Turicibacter faecis</name>
    <dbReference type="NCBI Taxonomy" id="2963365"/>
    <lineage>
        <taxon>Bacteria</taxon>
        <taxon>Bacillati</taxon>
        <taxon>Bacillota</taxon>
        <taxon>Erysipelotrichia</taxon>
        <taxon>Erysipelotrichales</taxon>
        <taxon>Turicibacteraceae</taxon>
        <taxon>Turicibacter</taxon>
    </lineage>
</organism>
<protein>
    <submittedName>
        <fullName evidence="1">Haloacid dehalogenase</fullName>
    </submittedName>
</protein>
<dbReference type="PROSITE" id="PS01229">
    <property type="entry name" value="COF_2"/>
    <property type="match status" value="1"/>
</dbReference>
<dbReference type="RefSeq" id="WP_338506496.1">
    <property type="nucleotide sequence ID" value="NZ_AP028127.1"/>
</dbReference>
<proteinExistence type="predicted"/>
<evidence type="ECO:0000313" key="1">
    <source>
        <dbReference type="EMBL" id="BEH92052.1"/>
    </source>
</evidence>
<dbReference type="InterPro" id="IPR023214">
    <property type="entry name" value="HAD_sf"/>
</dbReference>
<evidence type="ECO:0000313" key="2">
    <source>
        <dbReference type="Proteomes" id="UP001432099"/>
    </source>
</evidence>
<accession>A0ABM8ILA3</accession>
<gene>
    <name evidence="1" type="ORF">T23_21540</name>
</gene>
<dbReference type="Pfam" id="PF08282">
    <property type="entry name" value="Hydrolase_3"/>
    <property type="match status" value="1"/>
</dbReference>
<dbReference type="NCBIfam" id="TIGR01484">
    <property type="entry name" value="HAD-SF-IIB"/>
    <property type="match status" value="1"/>
</dbReference>
<dbReference type="InterPro" id="IPR006379">
    <property type="entry name" value="HAD-SF_hydro_IIB"/>
</dbReference>
<dbReference type="InterPro" id="IPR036412">
    <property type="entry name" value="HAD-like_sf"/>
</dbReference>